<organism evidence="2 3">
    <name type="scientific">Parnassius apollo</name>
    <name type="common">Apollo butterfly</name>
    <name type="synonym">Papilio apollo</name>
    <dbReference type="NCBI Taxonomy" id="110799"/>
    <lineage>
        <taxon>Eukaryota</taxon>
        <taxon>Metazoa</taxon>
        <taxon>Ecdysozoa</taxon>
        <taxon>Arthropoda</taxon>
        <taxon>Hexapoda</taxon>
        <taxon>Insecta</taxon>
        <taxon>Pterygota</taxon>
        <taxon>Neoptera</taxon>
        <taxon>Endopterygota</taxon>
        <taxon>Lepidoptera</taxon>
        <taxon>Glossata</taxon>
        <taxon>Ditrysia</taxon>
        <taxon>Papilionoidea</taxon>
        <taxon>Papilionidae</taxon>
        <taxon>Parnassiinae</taxon>
        <taxon>Parnassini</taxon>
        <taxon>Parnassius</taxon>
        <taxon>Parnassius</taxon>
    </lineage>
</organism>
<evidence type="ECO:0000313" key="3">
    <source>
        <dbReference type="Proteomes" id="UP000691718"/>
    </source>
</evidence>
<dbReference type="Proteomes" id="UP000691718">
    <property type="component" value="Unassembled WGS sequence"/>
</dbReference>
<accession>A0A8S3W977</accession>
<feature type="region of interest" description="Disordered" evidence="1">
    <location>
        <begin position="77"/>
        <end position="213"/>
    </location>
</feature>
<reference evidence="2" key="1">
    <citation type="submission" date="2021-04" db="EMBL/GenBank/DDBJ databases">
        <authorList>
            <person name="Tunstrom K."/>
        </authorList>
    </citation>
    <scope>NUCLEOTIDE SEQUENCE</scope>
</reference>
<evidence type="ECO:0000256" key="1">
    <source>
        <dbReference type="SAM" id="MobiDB-lite"/>
    </source>
</evidence>
<name>A0A8S3W977_PARAO</name>
<dbReference type="AlphaFoldDB" id="A0A8S3W977"/>
<feature type="region of interest" description="Disordered" evidence="1">
    <location>
        <begin position="1"/>
        <end position="37"/>
    </location>
</feature>
<comment type="caution">
    <text evidence="2">The sequence shown here is derived from an EMBL/GenBank/DDBJ whole genome shotgun (WGS) entry which is preliminary data.</text>
</comment>
<protein>
    <submittedName>
        <fullName evidence="2">(apollo) hypothetical protein</fullName>
    </submittedName>
</protein>
<sequence>MKSMKAASGTLSLGGNGADDGDDSIVPSTPTLYVPRRNDGFGEAVVSPLGAGAGAGGGVGGAGADAEAASGARFTFAEGAASHHDTHADLAAALPPPHAAPHHTRSHTDRRVEGSESCEWEDSRAEEEAAAVSSQGSEPSSPHQQGAQMAEEGREAEASAPASAPRRAAAHAPAPLPAPHQRWMRAADSESGPRGRGMRPRGRPSRRSHYMRF</sequence>
<dbReference type="OrthoDB" id="7482840at2759"/>
<keyword evidence="3" id="KW-1185">Reference proteome</keyword>
<proteinExistence type="predicted"/>
<dbReference type="EMBL" id="CAJQZP010000212">
    <property type="protein sequence ID" value="CAG4947750.1"/>
    <property type="molecule type" value="Genomic_DNA"/>
</dbReference>
<feature type="compositionally biased region" description="Basic residues" evidence="1">
    <location>
        <begin position="196"/>
        <end position="213"/>
    </location>
</feature>
<evidence type="ECO:0000313" key="2">
    <source>
        <dbReference type="EMBL" id="CAG4947750.1"/>
    </source>
</evidence>
<feature type="compositionally biased region" description="Low complexity" evidence="1">
    <location>
        <begin position="158"/>
        <end position="173"/>
    </location>
</feature>
<gene>
    <name evidence="2" type="ORF">PAPOLLO_LOCUS3697</name>
</gene>